<dbReference type="PATRIC" id="fig|1300347.3.peg.534"/>
<comment type="similarity">
    <text evidence="1">Belongs to the Gfo/Idh/MocA family.</text>
</comment>
<dbReference type="AlphaFoldDB" id="A0A1A9GFF7"/>
<sequence>MRTVRWGFLATGKVARTVAADLALVPGSELVAVGARRLESARAFVDAHAPSARAHASYAALVADPEVDVVYIASPHALHLEHARMAFEAGKHVLCEKPVTLDLADAQEMVRLAGRHDRFLMEAMWTACHPVVVELADRVRSGELGTPRTLRAELGFRVDAAPDDRLLDPALGASALLDMGIYPLTFAHLLLGAPDRLSAEAVLSERGTDLDVTVLGRYPGGVLATLSASMTSWSDRSAALATDLGHVHLEGDFHHPEAAVFVPHGPSGPGEPVRITGREPVLGAGYGNEVAEVARCVREGLRESPMVPHARTLAVLAQLDDVRRLIGVTFPARPPTPGPLLPGDPR</sequence>
<feature type="domain" description="GFO/IDH/MocA-like oxidoreductase" evidence="4">
    <location>
        <begin position="134"/>
        <end position="235"/>
    </location>
</feature>
<dbReference type="SUPFAM" id="SSF55347">
    <property type="entry name" value="Glyceraldehyde-3-phosphate dehydrogenase-like, C-terminal domain"/>
    <property type="match status" value="1"/>
</dbReference>
<dbReference type="GO" id="GO:0000166">
    <property type="term" value="F:nucleotide binding"/>
    <property type="evidence" value="ECO:0007669"/>
    <property type="project" value="InterPro"/>
</dbReference>
<evidence type="ECO:0000256" key="2">
    <source>
        <dbReference type="ARBA" id="ARBA00023002"/>
    </source>
</evidence>
<dbReference type="Gene3D" id="3.40.50.720">
    <property type="entry name" value="NAD(P)-binding Rossmann-like Domain"/>
    <property type="match status" value="1"/>
</dbReference>
<dbReference type="EMBL" id="CP015079">
    <property type="protein sequence ID" value="ANH36984.1"/>
    <property type="molecule type" value="Genomic_DNA"/>
</dbReference>
<dbReference type="RefSeq" id="WP_068106072.1">
    <property type="nucleotide sequence ID" value="NZ_CP015079.1"/>
</dbReference>
<feature type="domain" description="Gfo/Idh/MocA-like oxidoreductase N-terminal" evidence="3">
    <location>
        <begin position="5"/>
        <end position="121"/>
    </location>
</feature>
<dbReference type="InterPro" id="IPR036291">
    <property type="entry name" value="NAD(P)-bd_dom_sf"/>
</dbReference>
<dbReference type="Gene3D" id="3.30.360.10">
    <property type="entry name" value="Dihydrodipicolinate Reductase, domain 2"/>
    <property type="match status" value="1"/>
</dbReference>
<dbReference type="PANTHER" id="PTHR22604">
    <property type="entry name" value="OXIDOREDUCTASES"/>
    <property type="match status" value="1"/>
</dbReference>
<keyword evidence="6" id="KW-1185">Reference proteome</keyword>
<dbReference type="SUPFAM" id="SSF51735">
    <property type="entry name" value="NAD(P)-binding Rossmann-fold domains"/>
    <property type="match status" value="1"/>
</dbReference>
<dbReference type="OrthoDB" id="9815825at2"/>
<reference evidence="5 6" key="1">
    <citation type="submission" date="2016-03" db="EMBL/GenBank/DDBJ databases">
        <title>Complete genome sequence of a soil Actinobacterium, Nocardioides dokdonensis FR1436.</title>
        <authorList>
            <person name="Kwon S.-K."/>
            <person name="Kim K."/>
            <person name="Kim J.F."/>
        </authorList>
    </citation>
    <scope>NUCLEOTIDE SEQUENCE [LARGE SCALE GENOMIC DNA]</scope>
    <source>
        <strain evidence="5 6">FR1436</strain>
    </source>
</reference>
<protein>
    <submittedName>
        <fullName evidence="5">Glucose--fructose oxidoreductase</fullName>
        <ecNumber evidence="5">1.1.99.28</ecNumber>
    </submittedName>
</protein>
<name>A0A1A9GFF7_9ACTN</name>
<dbReference type="InterPro" id="IPR050984">
    <property type="entry name" value="Gfo/Idh/MocA_domain"/>
</dbReference>
<dbReference type="PANTHER" id="PTHR22604:SF105">
    <property type="entry name" value="TRANS-1,2-DIHYDROBENZENE-1,2-DIOL DEHYDROGENASE"/>
    <property type="match status" value="1"/>
</dbReference>
<dbReference type="Pfam" id="PF22725">
    <property type="entry name" value="GFO_IDH_MocA_C3"/>
    <property type="match status" value="1"/>
</dbReference>
<evidence type="ECO:0000256" key="1">
    <source>
        <dbReference type="ARBA" id="ARBA00010928"/>
    </source>
</evidence>
<evidence type="ECO:0000259" key="3">
    <source>
        <dbReference type="Pfam" id="PF01408"/>
    </source>
</evidence>
<organism evidence="5 6">
    <name type="scientific">Nocardioides dokdonensis FR1436</name>
    <dbReference type="NCBI Taxonomy" id="1300347"/>
    <lineage>
        <taxon>Bacteria</taxon>
        <taxon>Bacillati</taxon>
        <taxon>Actinomycetota</taxon>
        <taxon>Actinomycetes</taxon>
        <taxon>Propionibacteriales</taxon>
        <taxon>Nocardioidaceae</taxon>
        <taxon>Nocardioides</taxon>
    </lineage>
</organism>
<keyword evidence="2 5" id="KW-0560">Oxidoreductase</keyword>
<accession>A0A1A9GFF7</accession>
<dbReference type="KEGG" id="ndk:I601_0532"/>
<dbReference type="EC" id="1.1.99.28" evidence="5"/>
<dbReference type="STRING" id="1300347.I601_0532"/>
<dbReference type="InterPro" id="IPR055170">
    <property type="entry name" value="GFO_IDH_MocA-like_dom"/>
</dbReference>
<dbReference type="Pfam" id="PF01408">
    <property type="entry name" value="GFO_IDH_MocA"/>
    <property type="match status" value="1"/>
</dbReference>
<proteinExistence type="inferred from homology"/>
<gene>
    <name evidence="5" type="primary">gfo</name>
    <name evidence="5" type="ORF">I601_0532</name>
</gene>
<dbReference type="GO" id="GO:0047061">
    <property type="term" value="F:glucose-fructose oxidoreductase activity"/>
    <property type="evidence" value="ECO:0007669"/>
    <property type="project" value="UniProtKB-EC"/>
</dbReference>
<evidence type="ECO:0000259" key="4">
    <source>
        <dbReference type="Pfam" id="PF22725"/>
    </source>
</evidence>
<dbReference type="Proteomes" id="UP000077868">
    <property type="component" value="Chromosome"/>
</dbReference>
<evidence type="ECO:0000313" key="6">
    <source>
        <dbReference type="Proteomes" id="UP000077868"/>
    </source>
</evidence>
<evidence type="ECO:0000313" key="5">
    <source>
        <dbReference type="EMBL" id="ANH36984.1"/>
    </source>
</evidence>
<dbReference type="InterPro" id="IPR000683">
    <property type="entry name" value="Gfo/Idh/MocA-like_OxRdtase_N"/>
</dbReference>